<dbReference type="Pfam" id="PF01965">
    <property type="entry name" value="DJ-1_PfpI"/>
    <property type="match status" value="1"/>
</dbReference>
<dbReference type="NCBIfam" id="NF006902">
    <property type="entry name" value="PRK09393.1"/>
    <property type="match status" value="1"/>
</dbReference>
<sequence length="335" mass="36200">MPNVAKPPKDFNRTVVALVYDGLCAFEFSCAAEIFGLPRPELGPDWYRFASCSLDGRCISGQYGMSMEVDGGLDLLDRAGTIVIPGWRASDCPVPPALVATLRAAHARGARLLSICSGSFVLAATGLLDGRQATTHWCYAEALQRAYPRIRVDPDVLYVDEGQILTSAGSAAGLDLYLHMVRRDYGAAIANHVARRLVIAPHRSGGQAQFIDAPVAPRQKGSLSPLLETMRARLDAPFRIAELAALAAMSERTFMRRFRAATGVTPADWVCRARVDRARELLESTALPVDLIASHTGLGTGTTMRHHFRRIVGVSPAEYRKRFATHAGAAAPSCA</sequence>
<organism evidence="4 5">
    <name type="scientific">Robbsia betulipollinis</name>
    <dbReference type="NCBI Taxonomy" id="2981849"/>
    <lineage>
        <taxon>Bacteria</taxon>
        <taxon>Pseudomonadati</taxon>
        <taxon>Pseudomonadota</taxon>
        <taxon>Betaproteobacteria</taxon>
        <taxon>Burkholderiales</taxon>
        <taxon>Burkholderiaceae</taxon>
        <taxon>Robbsia</taxon>
    </lineage>
</organism>
<evidence type="ECO:0000256" key="2">
    <source>
        <dbReference type="ARBA" id="ARBA00023163"/>
    </source>
</evidence>
<dbReference type="Gene3D" id="1.10.10.60">
    <property type="entry name" value="Homeodomain-like"/>
    <property type="match status" value="1"/>
</dbReference>
<dbReference type="InterPro" id="IPR029062">
    <property type="entry name" value="Class_I_gatase-like"/>
</dbReference>
<dbReference type="SUPFAM" id="SSF46689">
    <property type="entry name" value="Homeodomain-like"/>
    <property type="match status" value="2"/>
</dbReference>
<proteinExistence type="predicted"/>
<evidence type="ECO:0000313" key="4">
    <source>
        <dbReference type="EMBL" id="MCY0386272.1"/>
    </source>
</evidence>
<dbReference type="PANTHER" id="PTHR43130">
    <property type="entry name" value="ARAC-FAMILY TRANSCRIPTIONAL REGULATOR"/>
    <property type="match status" value="1"/>
</dbReference>
<keyword evidence="1" id="KW-0805">Transcription regulation</keyword>
<dbReference type="InterPro" id="IPR002818">
    <property type="entry name" value="DJ-1/PfpI"/>
</dbReference>
<name>A0ABT3ZIM6_9BURK</name>
<evidence type="ECO:0000256" key="1">
    <source>
        <dbReference type="ARBA" id="ARBA00023015"/>
    </source>
</evidence>
<accession>A0ABT3ZIM6</accession>
<dbReference type="EMBL" id="JAPMXC010000001">
    <property type="protein sequence ID" value="MCY0386272.1"/>
    <property type="molecule type" value="Genomic_DNA"/>
</dbReference>
<evidence type="ECO:0000259" key="3">
    <source>
        <dbReference type="PROSITE" id="PS01124"/>
    </source>
</evidence>
<dbReference type="PROSITE" id="PS01124">
    <property type="entry name" value="HTH_ARAC_FAMILY_2"/>
    <property type="match status" value="1"/>
</dbReference>
<protein>
    <submittedName>
        <fullName evidence="4">Transcriptional regulator FtrA</fullName>
    </submittedName>
</protein>
<dbReference type="PANTHER" id="PTHR43130:SF3">
    <property type="entry name" value="HTH-TYPE TRANSCRIPTIONAL REGULATOR RV1931C"/>
    <property type="match status" value="1"/>
</dbReference>
<gene>
    <name evidence="4" type="primary">ftrA</name>
    <name evidence="4" type="ORF">OVY01_03210</name>
</gene>
<dbReference type="InterPro" id="IPR018060">
    <property type="entry name" value="HTH_AraC"/>
</dbReference>
<reference evidence="4" key="1">
    <citation type="submission" date="2022-11" db="EMBL/GenBank/DDBJ databases">
        <title>Robbsia betulipollinis sp. nov., isolated from pollen of birch (Betula pendula).</title>
        <authorList>
            <person name="Shi H."/>
            <person name="Ambika Manirajan B."/>
            <person name="Ratering S."/>
            <person name="Geissler-Plaum R."/>
            <person name="Schnell S."/>
        </authorList>
    </citation>
    <scope>NUCLEOTIDE SEQUENCE</scope>
    <source>
        <strain evidence="4">Bb-Pol-6</strain>
    </source>
</reference>
<dbReference type="InterPro" id="IPR052158">
    <property type="entry name" value="INH-QAR"/>
</dbReference>
<feature type="domain" description="HTH araC/xylS-type" evidence="3">
    <location>
        <begin position="224"/>
        <end position="322"/>
    </location>
</feature>
<dbReference type="InterPro" id="IPR009057">
    <property type="entry name" value="Homeodomain-like_sf"/>
</dbReference>
<dbReference type="SMART" id="SM00342">
    <property type="entry name" value="HTH_ARAC"/>
    <property type="match status" value="1"/>
</dbReference>
<dbReference type="SUPFAM" id="SSF52317">
    <property type="entry name" value="Class I glutamine amidotransferase-like"/>
    <property type="match status" value="1"/>
</dbReference>
<dbReference type="CDD" id="cd03137">
    <property type="entry name" value="GATase1_AraC_1"/>
    <property type="match status" value="1"/>
</dbReference>
<evidence type="ECO:0000313" key="5">
    <source>
        <dbReference type="Proteomes" id="UP001082899"/>
    </source>
</evidence>
<dbReference type="Proteomes" id="UP001082899">
    <property type="component" value="Unassembled WGS sequence"/>
</dbReference>
<dbReference type="Pfam" id="PF12833">
    <property type="entry name" value="HTH_18"/>
    <property type="match status" value="1"/>
</dbReference>
<keyword evidence="2" id="KW-0804">Transcription</keyword>
<dbReference type="Gene3D" id="3.40.50.880">
    <property type="match status" value="1"/>
</dbReference>
<comment type="caution">
    <text evidence="4">The sequence shown here is derived from an EMBL/GenBank/DDBJ whole genome shotgun (WGS) entry which is preliminary data.</text>
</comment>
<keyword evidence="5" id="KW-1185">Reference proteome</keyword>